<keyword evidence="5" id="KW-0862">Zinc</keyword>
<dbReference type="InterPro" id="IPR023214">
    <property type="entry name" value="HAD_sf"/>
</dbReference>
<comment type="caution">
    <text evidence="10">The sequence shown here is derived from an EMBL/GenBank/DDBJ whole genome shotgun (WGS) entry which is preliminary data.</text>
</comment>
<dbReference type="PANTHER" id="PTHR42914">
    <property type="entry name" value="7-CYANO-7-DEAZAGUANINE SYNTHASE"/>
    <property type="match status" value="1"/>
</dbReference>
<comment type="catalytic activity">
    <reaction evidence="9">
        <text>7-carboxy-7-carbaguanine + NH4(+) + 2 ATP = 7-cyano-7-carbaguanine + 2 AMP + 2 diphosphate + 2 H(+)</text>
        <dbReference type="Rhea" id="RHEA:27982"/>
        <dbReference type="ChEBI" id="CHEBI:15378"/>
        <dbReference type="ChEBI" id="CHEBI:28938"/>
        <dbReference type="ChEBI" id="CHEBI:30616"/>
        <dbReference type="ChEBI" id="CHEBI:33019"/>
        <dbReference type="ChEBI" id="CHEBI:45075"/>
        <dbReference type="ChEBI" id="CHEBI:61036"/>
        <dbReference type="ChEBI" id="CHEBI:456215"/>
        <dbReference type="EC" id="6.3.4.20"/>
    </reaction>
</comment>
<accession>A0ABS3RXV4</accession>
<keyword evidence="2" id="KW-0436">Ligase</keyword>
<dbReference type="InterPro" id="IPR018317">
    <property type="entry name" value="QueC"/>
</dbReference>
<evidence type="ECO:0000256" key="9">
    <source>
        <dbReference type="ARBA" id="ARBA00047890"/>
    </source>
</evidence>
<protein>
    <recommendedName>
        <fullName evidence="8">7-cyano-7-deazaguanine synthase</fullName>
        <ecNumber evidence="8">6.3.4.20</ecNumber>
    </recommendedName>
</protein>
<dbReference type="SUPFAM" id="SSF56784">
    <property type="entry name" value="HAD-like"/>
    <property type="match status" value="1"/>
</dbReference>
<keyword evidence="6" id="KW-0067">ATP-binding</keyword>
<evidence type="ECO:0000256" key="8">
    <source>
        <dbReference type="ARBA" id="ARBA00039149"/>
    </source>
</evidence>
<keyword evidence="4" id="KW-0547">Nucleotide-binding</keyword>
<dbReference type="Gene3D" id="3.40.50.1000">
    <property type="entry name" value="HAD superfamily/HAD-like"/>
    <property type="match status" value="1"/>
</dbReference>
<evidence type="ECO:0000256" key="5">
    <source>
        <dbReference type="ARBA" id="ARBA00022833"/>
    </source>
</evidence>
<evidence type="ECO:0000256" key="3">
    <source>
        <dbReference type="ARBA" id="ARBA00022723"/>
    </source>
</evidence>
<dbReference type="PANTHER" id="PTHR42914:SF1">
    <property type="entry name" value="7-CYANO-7-DEAZAGUANINE SYNTHASE"/>
    <property type="match status" value="1"/>
</dbReference>
<gene>
    <name evidence="10" type="ORF">J4709_28905</name>
</gene>
<evidence type="ECO:0000256" key="2">
    <source>
        <dbReference type="ARBA" id="ARBA00022598"/>
    </source>
</evidence>
<dbReference type="Gene3D" id="3.40.50.620">
    <property type="entry name" value="HUPs"/>
    <property type="match status" value="1"/>
</dbReference>
<dbReference type="InterPro" id="IPR014729">
    <property type="entry name" value="Rossmann-like_a/b/a_fold"/>
</dbReference>
<dbReference type="EC" id="6.3.4.20" evidence="8"/>
<dbReference type="InterPro" id="IPR036412">
    <property type="entry name" value="HAD-like_sf"/>
</dbReference>
<name>A0ABS3RXV4_9ACTN</name>
<proteinExistence type="inferred from homology"/>
<dbReference type="RefSeq" id="WP_208244949.1">
    <property type="nucleotide sequence ID" value="NZ_JAGEPF010000018.1"/>
</dbReference>
<reference evidence="10 11" key="1">
    <citation type="submission" date="2021-03" db="EMBL/GenBank/DDBJ databases">
        <title>Actinomadura violae sp. nov., isolated from lichen in Thailand.</title>
        <authorList>
            <person name="Kanchanasin P."/>
            <person name="Saeng-In P."/>
            <person name="Phongsopitanun W."/>
            <person name="Yuki M."/>
            <person name="Kudo T."/>
            <person name="Ohkuma M."/>
            <person name="Tanasupawat S."/>
        </authorList>
    </citation>
    <scope>NUCLEOTIDE SEQUENCE [LARGE SCALE GENOMIC DNA]</scope>
    <source>
        <strain evidence="10 11">LCR2-06</strain>
    </source>
</reference>
<sequence>MGNHYAAPSVAFDFDGTLCEDTRQQTPGRPRWPMVRLARRLHETGWWVVVNSARPLVDHLTVESWLQEHNVPCSQIALSAKPPVDVYIDDKGLMLPPAAMEEYAWMRAATAPLAATWAGETRKTSFRRAMADCAENPDWSGADFDEALRVVVPMSGGLDSSTLWAMACEADLPAVPVYVDNHAPYTGVEIERARRLTGGQLRVLSGPPVAFKQFQHIQVGRNMIMLWTVAGWARDHDWWGELWFGNHAEETKLVGGDKSVRFLATAQHLLTAAGHDLRLVSPLGGLTKPDLVRWWAARDRLDEALSTYTCFTGRPEHCGRCWACMQRLLAFTVAGHRAECEATFPGGIDLSVPAAKYWSKKTARASGGLRTGRATGTDEALTALGYGPDILEHA</sequence>
<evidence type="ECO:0000313" key="11">
    <source>
        <dbReference type="Proteomes" id="UP000680206"/>
    </source>
</evidence>
<keyword evidence="3" id="KW-0479">Metal-binding</keyword>
<dbReference type="EMBL" id="JAGEPF010000018">
    <property type="protein sequence ID" value="MBO2461594.1"/>
    <property type="molecule type" value="Genomic_DNA"/>
</dbReference>
<dbReference type="SUPFAM" id="SSF52402">
    <property type="entry name" value="Adenine nucleotide alpha hydrolases-like"/>
    <property type="match status" value="1"/>
</dbReference>
<organism evidence="10 11">
    <name type="scientific">Actinomadura violacea</name>
    <dbReference type="NCBI Taxonomy" id="2819934"/>
    <lineage>
        <taxon>Bacteria</taxon>
        <taxon>Bacillati</taxon>
        <taxon>Actinomycetota</taxon>
        <taxon>Actinomycetes</taxon>
        <taxon>Streptosporangiales</taxon>
        <taxon>Thermomonosporaceae</taxon>
        <taxon>Actinomadura</taxon>
    </lineage>
</organism>
<evidence type="ECO:0000256" key="6">
    <source>
        <dbReference type="ARBA" id="ARBA00022840"/>
    </source>
</evidence>
<evidence type="ECO:0000256" key="7">
    <source>
        <dbReference type="ARBA" id="ARBA00037993"/>
    </source>
</evidence>
<dbReference type="Pfam" id="PF06508">
    <property type="entry name" value="QueC"/>
    <property type="match status" value="1"/>
</dbReference>
<evidence type="ECO:0000256" key="4">
    <source>
        <dbReference type="ARBA" id="ARBA00022741"/>
    </source>
</evidence>
<evidence type="ECO:0000313" key="10">
    <source>
        <dbReference type="EMBL" id="MBO2461594.1"/>
    </source>
</evidence>
<comment type="pathway">
    <text evidence="1">Purine metabolism; 7-cyano-7-deazaguanine biosynthesis.</text>
</comment>
<comment type="similarity">
    <text evidence="7">Belongs to the QueC family.</text>
</comment>
<dbReference type="Proteomes" id="UP000680206">
    <property type="component" value="Unassembled WGS sequence"/>
</dbReference>
<keyword evidence="11" id="KW-1185">Reference proteome</keyword>
<evidence type="ECO:0000256" key="1">
    <source>
        <dbReference type="ARBA" id="ARBA00005061"/>
    </source>
</evidence>